<dbReference type="STRING" id="1271860.SAMN05216174_102121"/>
<evidence type="ECO:0000313" key="1">
    <source>
        <dbReference type="EMBL" id="SDC43740.1"/>
    </source>
</evidence>
<protein>
    <submittedName>
        <fullName evidence="1">Uncharacterized protein</fullName>
    </submittedName>
</protein>
<accession>A0A1G6LKC7</accession>
<keyword evidence="2" id="KW-1185">Reference proteome</keyword>
<reference evidence="2" key="1">
    <citation type="submission" date="2016-10" db="EMBL/GenBank/DDBJ databases">
        <authorList>
            <person name="Varghese N."/>
            <person name="Submissions S."/>
        </authorList>
    </citation>
    <scope>NUCLEOTIDE SEQUENCE [LARGE SCALE GENOMIC DNA]</scope>
    <source>
        <strain evidence="2">IBRC-M 10403</strain>
    </source>
</reference>
<dbReference type="EMBL" id="FMZZ01000002">
    <property type="protein sequence ID" value="SDC43740.1"/>
    <property type="molecule type" value="Genomic_DNA"/>
</dbReference>
<gene>
    <name evidence="1" type="ORF">SAMN05216174_102121</name>
</gene>
<sequence length="71" mass="7916">MMNVRYLWWRSCYDGVLHAFPLAAGARLAHRHYRASCTHAAPPDLTRARVEGPRCTLCLLIIGEPAVAKSP</sequence>
<dbReference type="Proteomes" id="UP000199501">
    <property type="component" value="Unassembled WGS sequence"/>
</dbReference>
<evidence type="ECO:0000313" key="2">
    <source>
        <dbReference type="Proteomes" id="UP000199501"/>
    </source>
</evidence>
<proteinExistence type="predicted"/>
<name>A0A1G6LKC7_9PSEU</name>
<organism evidence="1 2">
    <name type="scientific">Actinokineospora iranica</name>
    <dbReference type="NCBI Taxonomy" id="1271860"/>
    <lineage>
        <taxon>Bacteria</taxon>
        <taxon>Bacillati</taxon>
        <taxon>Actinomycetota</taxon>
        <taxon>Actinomycetes</taxon>
        <taxon>Pseudonocardiales</taxon>
        <taxon>Pseudonocardiaceae</taxon>
        <taxon>Actinokineospora</taxon>
    </lineage>
</organism>
<dbReference type="AlphaFoldDB" id="A0A1G6LKC7"/>